<organism evidence="3 4">
    <name type="scientific">Acorus calamus</name>
    <name type="common">Sweet flag</name>
    <dbReference type="NCBI Taxonomy" id="4465"/>
    <lineage>
        <taxon>Eukaryota</taxon>
        <taxon>Viridiplantae</taxon>
        <taxon>Streptophyta</taxon>
        <taxon>Embryophyta</taxon>
        <taxon>Tracheophyta</taxon>
        <taxon>Spermatophyta</taxon>
        <taxon>Magnoliopsida</taxon>
        <taxon>Liliopsida</taxon>
        <taxon>Acoraceae</taxon>
        <taxon>Acorus</taxon>
    </lineage>
</organism>
<feature type="domain" description="Reverse transcriptase zinc-binding" evidence="2">
    <location>
        <begin position="3"/>
        <end position="61"/>
    </location>
</feature>
<sequence length="195" mass="21705">MIKALKKVKVFLWLLVHERLLTKVYRAKWRGDVQVGCGLCGEEVKSVVYLFCHCRVAQELWREIRNATSLAPPSSLMGLWENGEDLYSRFFERFKHSHILLNHLPLDLLLVLSFFDWTGSLPSFRHDHGSHSALLGLLVRHRLFAAARRIQISMLRSCDAGDVGALEGEGLGLGEVGDGDAIADGGDELGVVGVL</sequence>
<gene>
    <name evidence="3" type="ORF">QJS10_CPA03g02358</name>
</gene>
<evidence type="ECO:0000259" key="2">
    <source>
        <dbReference type="Pfam" id="PF13966"/>
    </source>
</evidence>
<accession>A0AAV9F8C4</accession>
<dbReference type="Proteomes" id="UP001180020">
    <property type="component" value="Unassembled WGS sequence"/>
</dbReference>
<comment type="caution">
    <text evidence="3">The sequence shown here is derived from an EMBL/GenBank/DDBJ whole genome shotgun (WGS) entry which is preliminary data.</text>
</comment>
<feature type="chain" id="PRO_5043462879" description="Reverse transcriptase zinc-binding domain-containing protein" evidence="1">
    <location>
        <begin position="27"/>
        <end position="195"/>
    </location>
</feature>
<protein>
    <recommendedName>
        <fullName evidence="2">Reverse transcriptase zinc-binding domain-containing protein</fullName>
    </recommendedName>
</protein>
<reference evidence="3" key="1">
    <citation type="journal article" date="2023" name="Nat. Commun.">
        <title>Diploid and tetraploid genomes of Acorus and the evolution of monocots.</title>
        <authorList>
            <person name="Ma L."/>
            <person name="Liu K.W."/>
            <person name="Li Z."/>
            <person name="Hsiao Y.Y."/>
            <person name="Qi Y."/>
            <person name="Fu T."/>
            <person name="Tang G.D."/>
            <person name="Zhang D."/>
            <person name="Sun W.H."/>
            <person name="Liu D.K."/>
            <person name="Li Y."/>
            <person name="Chen G.Z."/>
            <person name="Liu X.D."/>
            <person name="Liao X.Y."/>
            <person name="Jiang Y.T."/>
            <person name="Yu X."/>
            <person name="Hao Y."/>
            <person name="Huang J."/>
            <person name="Zhao X.W."/>
            <person name="Ke S."/>
            <person name="Chen Y.Y."/>
            <person name="Wu W.L."/>
            <person name="Hsu J.L."/>
            <person name="Lin Y.F."/>
            <person name="Huang M.D."/>
            <person name="Li C.Y."/>
            <person name="Huang L."/>
            <person name="Wang Z.W."/>
            <person name="Zhao X."/>
            <person name="Zhong W.Y."/>
            <person name="Peng D.H."/>
            <person name="Ahmad S."/>
            <person name="Lan S."/>
            <person name="Zhang J.S."/>
            <person name="Tsai W.C."/>
            <person name="Van de Peer Y."/>
            <person name="Liu Z.J."/>
        </authorList>
    </citation>
    <scope>NUCLEOTIDE SEQUENCE</scope>
    <source>
        <strain evidence="3">CP</strain>
    </source>
</reference>
<feature type="signal peptide" evidence="1">
    <location>
        <begin position="1"/>
        <end position="26"/>
    </location>
</feature>
<name>A0AAV9F8C4_ACOCL</name>
<dbReference type="InterPro" id="IPR026960">
    <property type="entry name" value="RVT-Znf"/>
</dbReference>
<reference evidence="3" key="2">
    <citation type="submission" date="2023-06" db="EMBL/GenBank/DDBJ databases">
        <authorList>
            <person name="Ma L."/>
            <person name="Liu K.-W."/>
            <person name="Li Z."/>
            <person name="Hsiao Y.-Y."/>
            <person name="Qi Y."/>
            <person name="Fu T."/>
            <person name="Tang G."/>
            <person name="Zhang D."/>
            <person name="Sun W.-H."/>
            <person name="Liu D.-K."/>
            <person name="Li Y."/>
            <person name="Chen G.-Z."/>
            <person name="Liu X.-D."/>
            <person name="Liao X.-Y."/>
            <person name="Jiang Y.-T."/>
            <person name="Yu X."/>
            <person name="Hao Y."/>
            <person name="Huang J."/>
            <person name="Zhao X.-W."/>
            <person name="Ke S."/>
            <person name="Chen Y.-Y."/>
            <person name="Wu W.-L."/>
            <person name="Hsu J.-L."/>
            <person name="Lin Y.-F."/>
            <person name="Huang M.-D."/>
            <person name="Li C.-Y."/>
            <person name="Huang L."/>
            <person name="Wang Z.-W."/>
            <person name="Zhao X."/>
            <person name="Zhong W.-Y."/>
            <person name="Peng D.-H."/>
            <person name="Ahmad S."/>
            <person name="Lan S."/>
            <person name="Zhang J.-S."/>
            <person name="Tsai W.-C."/>
            <person name="Van De Peer Y."/>
            <person name="Liu Z.-J."/>
        </authorList>
    </citation>
    <scope>NUCLEOTIDE SEQUENCE</scope>
    <source>
        <strain evidence="3">CP</strain>
        <tissue evidence="3">Leaves</tissue>
    </source>
</reference>
<dbReference type="EMBL" id="JAUJYO010000003">
    <property type="protein sequence ID" value="KAK1320513.1"/>
    <property type="molecule type" value="Genomic_DNA"/>
</dbReference>
<evidence type="ECO:0000313" key="3">
    <source>
        <dbReference type="EMBL" id="KAK1320513.1"/>
    </source>
</evidence>
<dbReference type="Pfam" id="PF13966">
    <property type="entry name" value="zf-RVT"/>
    <property type="match status" value="1"/>
</dbReference>
<proteinExistence type="predicted"/>
<keyword evidence="1" id="KW-0732">Signal</keyword>
<dbReference type="AlphaFoldDB" id="A0AAV9F8C4"/>
<keyword evidence="4" id="KW-1185">Reference proteome</keyword>
<evidence type="ECO:0000256" key="1">
    <source>
        <dbReference type="SAM" id="SignalP"/>
    </source>
</evidence>
<evidence type="ECO:0000313" key="4">
    <source>
        <dbReference type="Proteomes" id="UP001180020"/>
    </source>
</evidence>